<evidence type="ECO:0000313" key="2">
    <source>
        <dbReference type="EMBL" id="MBP3951786.1"/>
    </source>
</evidence>
<dbReference type="RefSeq" id="WP_210597475.1">
    <property type="nucleotide sequence ID" value="NZ_JAGKSQ010000004.1"/>
</dbReference>
<dbReference type="EMBL" id="JAGKSQ010000004">
    <property type="protein sequence ID" value="MBP3951786.1"/>
    <property type="molecule type" value="Genomic_DNA"/>
</dbReference>
<gene>
    <name evidence="2" type="ORF">J7W16_11635</name>
</gene>
<keyword evidence="3" id="KW-1185">Reference proteome</keyword>
<keyword evidence="1" id="KW-1133">Transmembrane helix</keyword>
<protein>
    <submittedName>
        <fullName evidence="2">Uncharacterized protein</fullName>
    </submittedName>
</protein>
<comment type="caution">
    <text evidence="2">The sequence shown here is derived from an EMBL/GenBank/DDBJ whole genome shotgun (WGS) entry which is preliminary data.</text>
</comment>
<proteinExistence type="predicted"/>
<sequence length="82" mass="9144">MGATLFIAGTLLFGIVHIAIANYIPNMHVWSDPPGKFQQARKEIGVNIPYILSIIFMVFGFILLILNEVKLIVNFLIGKNQS</sequence>
<organism evidence="2 3">
    <name type="scientific">Halalkalibacter suaedae</name>
    <dbReference type="NCBI Taxonomy" id="2822140"/>
    <lineage>
        <taxon>Bacteria</taxon>
        <taxon>Bacillati</taxon>
        <taxon>Bacillota</taxon>
        <taxon>Bacilli</taxon>
        <taxon>Bacillales</taxon>
        <taxon>Bacillaceae</taxon>
        <taxon>Halalkalibacter</taxon>
    </lineage>
</organism>
<keyword evidence="1" id="KW-0812">Transmembrane</keyword>
<evidence type="ECO:0000256" key="1">
    <source>
        <dbReference type="SAM" id="Phobius"/>
    </source>
</evidence>
<reference evidence="2" key="1">
    <citation type="submission" date="2021-03" db="EMBL/GenBank/DDBJ databases">
        <title>Bacillus suaedae sp. nov., isolated from Suaeda aralocaspica.</title>
        <authorList>
            <person name="Lei R.F.R."/>
        </authorList>
    </citation>
    <scope>NUCLEOTIDE SEQUENCE</scope>
    <source>
        <strain evidence="2">YZJH907-2</strain>
    </source>
</reference>
<keyword evidence="1" id="KW-0472">Membrane</keyword>
<name>A0A940WZR3_9BACI</name>
<evidence type="ECO:0000313" key="3">
    <source>
        <dbReference type="Proteomes" id="UP000678228"/>
    </source>
</evidence>
<accession>A0A940WZR3</accession>
<dbReference type="AlphaFoldDB" id="A0A940WZR3"/>
<dbReference type="Proteomes" id="UP000678228">
    <property type="component" value="Unassembled WGS sequence"/>
</dbReference>
<feature type="transmembrane region" description="Helical" evidence="1">
    <location>
        <begin position="45"/>
        <end position="66"/>
    </location>
</feature>